<sequence length="150" mass="16614">MKHSFPVRLALSLAVFAVTVASYAQWANPADDVPAYHPSAPLNIHALPAILHGAQLTGPNFRFPWQLHAYQKAILVSGVLYQLPCNCRCDRALGHTSLRSCYETDHATECSTCAQEGFYAYVKTKAGWTPAQIRAGIARHEYESIDLEKQ</sequence>
<evidence type="ECO:0000313" key="3">
    <source>
        <dbReference type="Proteomes" id="UP000239735"/>
    </source>
</evidence>
<protein>
    <submittedName>
        <fullName evidence="2">Uncharacterized protein</fullName>
    </submittedName>
</protein>
<feature type="chain" id="PRO_5014802715" evidence="1">
    <location>
        <begin position="27"/>
        <end position="150"/>
    </location>
</feature>
<dbReference type="Proteomes" id="UP000239735">
    <property type="component" value="Unassembled WGS sequence"/>
</dbReference>
<organism evidence="2 3">
    <name type="scientific">Candidatus Sulfuritelmatomonas gaucii</name>
    <dbReference type="NCBI Taxonomy" id="2043161"/>
    <lineage>
        <taxon>Bacteria</taxon>
        <taxon>Pseudomonadati</taxon>
        <taxon>Acidobacteriota</taxon>
        <taxon>Terriglobia</taxon>
        <taxon>Terriglobales</taxon>
        <taxon>Acidobacteriaceae</taxon>
        <taxon>Candidatus Sulfuritelmatomonas</taxon>
    </lineage>
</organism>
<dbReference type="AlphaFoldDB" id="A0A2N9L3G0"/>
<evidence type="ECO:0000256" key="1">
    <source>
        <dbReference type="SAM" id="SignalP"/>
    </source>
</evidence>
<name>A0A2N9L3G0_9BACT</name>
<feature type="signal peptide" evidence="1">
    <location>
        <begin position="1"/>
        <end position="26"/>
    </location>
</feature>
<accession>A0A2N9L3G0</accession>
<gene>
    <name evidence="2" type="ORF">SBA5_1100022</name>
</gene>
<reference evidence="3" key="1">
    <citation type="submission" date="2018-02" db="EMBL/GenBank/DDBJ databases">
        <authorList>
            <person name="Hausmann B."/>
        </authorList>
    </citation>
    <scope>NUCLEOTIDE SEQUENCE [LARGE SCALE GENOMIC DNA]</scope>
    <source>
        <strain evidence="3">Peat soil MAG SbA5</strain>
    </source>
</reference>
<dbReference type="OrthoDB" id="2654667at2"/>
<evidence type="ECO:0000313" key="2">
    <source>
        <dbReference type="EMBL" id="SPE17842.1"/>
    </source>
</evidence>
<keyword evidence="1" id="KW-0732">Signal</keyword>
<proteinExistence type="predicted"/>
<dbReference type="EMBL" id="OKRB01000014">
    <property type="protein sequence ID" value="SPE17842.1"/>
    <property type="molecule type" value="Genomic_DNA"/>
</dbReference>